<evidence type="ECO:0000256" key="1">
    <source>
        <dbReference type="SAM" id="Phobius"/>
    </source>
</evidence>
<evidence type="ECO:0000313" key="3">
    <source>
        <dbReference type="Proteomes" id="UP000295280"/>
    </source>
</evidence>
<keyword evidence="1" id="KW-0812">Transmembrane</keyword>
<organism evidence="2 3">
    <name type="scientific">Macrococcus carouselicus</name>
    <dbReference type="NCBI Taxonomy" id="69969"/>
    <lineage>
        <taxon>Bacteria</taxon>
        <taxon>Bacillati</taxon>
        <taxon>Bacillota</taxon>
        <taxon>Bacilli</taxon>
        <taxon>Bacillales</taxon>
        <taxon>Staphylococcaceae</taxon>
        <taxon>Macrococcus</taxon>
    </lineage>
</organism>
<keyword evidence="1" id="KW-1133">Transmembrane helix</keyword>
<dbReference type="OrthoDB" id="2418269at2"/>
<feature type="transmembrane region" description="Helical" evidence="1">
    <location>
        <begin position="5"/>
        <end position="23"/>
    </location>
</feature>
<evidence type="ECO:0000313" key="2">
    <source>
        <dbReference type="EMBL" id="TDM00735.1"/>
    </source>
</evidence>
<proteinExistence type="predicted"/>
<gene>
    <name evidence="2" type="ORF">ERX40_09340</name>
</gene>
<keyword evidence="1" id="KW-0472">Membrane</keyword>
<protein>
    <submittedName>
        <fullName evidence="2">Uncharacterized protein</fullName>
    </submittedName>
</protein>
<keyword evidence="3" id="KW-1185">Reference proteome</keyword>
<dbReference type="EMBL" id="SCWD01000004">
    <property type="protein sequence ID" value="TDM00735.1"/>
    <property type="molecule type" value="Genomic_DNA"/>
</dbReference>
<dbReference type="Proteomes" id="UP000295280">
    <property type="component" value="Unassembled WGS sequence"/>
</dbReference>
<feature type="transmembrane region" description="Helical" evidence="1">
    <location>
        <begin position="29"/>
        <end position="45"/>
    </location>
</feature>
<comment type="caution">
    <text evidence="2">The sequence shown here is derived from an EMBL/GenBank/DDBJ whole genome shotgun (WGS) entry which is preliminary data.</text>
</comment>
<name>A0A9Q8CL01_9STAP</name>
<sequence length="69" mass="8096">MKFKFSIIAITALLFAMFVMDTWEHGFDLWKLLGIIVLAAFLFWVDHKLERPVSRTSIKENIQRKTGPK</sequence>
<dbReference type="AlphaFoldDB" id="A0A9Q8CL01"/>
<dbReference type="RefSeq" id="WP_133418231.1">
    <property type="nucleotide sequence ID" value="NZ_SCWD01000004.1"/>
</dbReference>
<accession>A0A9Q8CL01</accession>
<reference evidence="2 3" key="1">
    <citation type="submission" date="2019-01" db="EMBL/GenBank/DDBJ databases">
        <title>Draft genome sequences of the type strains of six Macrococcus species.</title>
        <authorList>
            <person name="Mazhar S."/>
            <person name="Altermann E."/>
            <person name="Hill C."/>
            <person name="Mcauliffe O."/>
        </authorList>
    </citation>
    <scope>NUCLEOTIDE SEQUENCE [LARGE SCALE GENOMIC DNA]</scope>
    <source>
        <strain evidence="2 3">ATCC 51828</strain>
    </source>
</reference>